<evidence type="ECO:0000256" key="4">
    <source>
        <dbReference type="ARBA" id="ARBA00022692"/>
    </source>
</evidence>
<dbReference type="InterPro" id="IPR032808">
    <property type="entry name" value="DoxX"/>
</dbReference>
<comment type="subcellular location">
    <subcellularLocation>
        <location evidence="1">Cell membrane</location>
        <topology evidence="1">Multi-pass membrane protein</topology>
    </subcellularLocation>
</comment>
<protein>
    <recommendedName>
        <fullName evidence="9">DoxX family protein</fullName>
    </recommendedName>
</protein>
<evidence type="ECO:0000313" key="8">
    <source>
        <dbReference type="EMBL" id="VUX55727.1"/>
    </source>
</evidence>
<proteinExistence type="inferred from homology"/>
<evidence type="ECO:0008006" key="9">
    <source>
        <dbReference type="Google" id="ProtNLM"/>
    </source>
</evidence>
<accession>A0A7D9H4N9</accession>
<dbReference type="PANTHER" id="PTHR33452">
    <property type="entry name" value="OXIDOREDUCTASE CATD-RELATED"/>
    <property type="match status" value="1"/>
</dbReference>
<dbReference type="Pfam" id="PF07681">
    <property type="entry name" value="DoxX"/>
    <property type="match status" value="1"/>
</dbReference>
<evidence type="ECO:0000256" key="2">
    <source>
        <dbReference type="ARBA" id="ARBA00006679"/>
    </source>
</evidence>
<evidence type="ECO:0000256" key="5">
    <source>
        <dbReference type="ARBA" id="ARBA00022989"/>
    </source>
</evidence>
<dbReference type="GO" id="GO:0005886">
    <property type="term" value="C:plasma membrane"/>
    <property type="evidence" value="ECO:0007669"/>
    <property type="project" value="UniProtKB-SubCell"/>
</dbReference>
<gene>
    <name evidence="8" type="ORF">JTBM06_V1_90016</name>
</gene>
<comment type="similarity">
    <text evidence="2">Belongs to the DoxX family.</text>
</comment>
<dbReference type="PANTHER" id="PTHR33452:SF1">
    <property type="entry name" value="INNER MEMBRANE PROTEIN YPHA-RELATED"/>
    <property type="match status" value="1"/>
</dbReference>
<keyword evidence="3" id="KW-1003">Cell membrane</keyword>
<dbReference type="AlphaFoldDB" id="A0A7D9H4N9"/>
<keyword evidence="4 7" id="KW-0812">Transmembrane</keyword>
<name>A0A7D9H4N9_9GAMM</name>
<evidence type="ECO:0000256" key="1">
    <source>
        <dbReference type="ARBA" id="ARBA00004651"/>
    </source>
</evidence>
<feature type="transmembrane region" description="Helical" evidence="7">
    <location>
        <begin position="44"/>
        <end position="65"/>
    </location>
</feature>
<dbReference type="EMBL" id="LR633967">
    <property type="protein sequence ID" value="VUX55727.1"/>
    <property type="molecule type" value="Genomic_DNA"/>
</dbReference>
<sequence>MNFLTSLSPHVHWGLRLSLAATFLYHGATKFPIEGPMMGMPVALVWLLALAEIAAGVALIAGAFGKEILTRVGGLIVVVVMVGAIAMVHAKNGFNVMNGGMEFQILMLVTGLYLAAKGNDA</sequence>
<organism evidence="8">
    <name type="scientific">uncultured Woeseiaceae bacterium</name>
    <dbReference type="NCBI Taxonomy" id="1983305"/>
    <lineage>
        <taxon>Bacteria</taxon>
        <taxon>Pseudomonadati</taxon>
        <taxon>Pseudomonadota</taxon>
        <taxon>Gammaproteobacteria</taxon>
        <taxon>Woeseiales</taxon>
        <taxon>Woeseiaceae</taxon>
        <taxon>environmental samples</taxon>
    </lineage>
</organism>
<keyword evidence="6 7" id="KW-0472">Membrane</keyword>
<reference evidence="8" key="1">
    <citation type="submission" date="2019-07" db="EMBL/GenBank/DDBJ databases">
        <authorList>
            <person name="Weber M."/>
            <person name="Kostadinov I."/>
            <person name="Kostadinov D I."/>
        </authorList>
    </citation>
    <scope>NUCLEOTIDE SEQUENCE</scope>
    <source>
        <strain evidence="8">Gfbio:sag-sample-m06:053724c1-46a9-4a36-b237-ea2bf867836b</strain>
    </source>
</reference>
<keyword evidence="5 7" id="KW-1133">Transmembrane helix</keyword>
<evidence type="ECO:0000256" key="3">
    <source>
        <dbReference type="ARBA" id="ARBA00022475"/>
    </source>
</evidence>
<evidence type="ECO:0000256" key="6">
    <source>
        <dbReference type="ARBA" id="ARBA00023136"/>
    </source>
</evidence>
<evidence type="ECO:0000256" key="7">
    <source>
        <dbReference type="SAM" id="Phobius"/>
    </source>
</evidence>
<feature type="transmembrane region" description="Helical" evidence="7">
    <location>
        <begin position="72"/>
        <end position="90"/>
    </location>
</feature>
<dbReference type="InterPro" id="IPR051907">
    <property type="entry name" value="DoxX-like_oxidoreductase"/>
</dbReference>
<feature type="transmembrane region" description="Helical" evidence="7">
    <location>
        <begin position="96"/>
        <end position="116"/>
    </location>
</feature>